<evidence type="ECO:0000256" key="2">
    <source>
        <dbReference type="ARBA" id="ARBA00022692"/>
    </source>
</evidence>
<evidence type="ECO:0000256" key="4">
    <source>
        <dbReference type="ARBA" id="ARBA00023136"/>
    </source>
</evidence>
<dbReference type="CDD" id="cd10428">
    <property type="entry name" value="LFG_like"/>
    <property type="match status" value="1"/>
</dbReference>
<keyword evidence="7" id="KW-1185">Reference proteome</keyword>
<feature type="transmembrane region" description="Helical" evidence="5">
    <location>
        <begin position="132"/>
        <end position="150"/>
    </location>
</feature>
<evidence type="ECO:0000256" key="3">
    <source>
        <dbReference type="ARBA" id="ARBA00022989"/>
    </source>
</evidence>
<comment type="similarity">
    <text evidence="5">Belongs to the BI1 family.</text>
</comment>
<dbReference type="EMBL" id="JABFTP020000062">
    <property type="protein sequence ID" value="KAL3274592.1"/>
    <property type="molecule type" value="Genomic_DNA"/>
</dbReference>
<keyword evidence="3 5" id="KW-1133">Transmembrane helix</keyword>
<keyword evidence="4 5" id="KW-0472">Membrane</keyword>
<sequence>MEKSQVNQKKMYISKPPEYKEFEDDRYVFTDETIRRAFVRKVYSILMVQMLVSLGVIVWFLYDVRVRFYVETNMWPFLVAFGVTFVVLIALMCCGDVRKKAPMNFILLGIFTVAESFILATISAMFNSKTVMLAVGITAIVFLGLTIFSFQTKWDFTMSGGFLCVALVVLLVFGLIVMFFPGRTMILIYSSLGALIFGFYIVYDTQLLMGGEHQLSISPEEYIFAVLALYLDIVNFFLYILTILGIARR</sequence>
<reference evidence="6 7" key="1">
    <citation type="journal article" date="2021" name="BMC Biol.">
        <title>Horizontally acquired antibacterial genes associated with adaptive radiation of ladybird beetles.</title>
        <authorList>
            <person name="Li H.S."/>
            <person name="Tang X.F."/>
            <person name="Huang Y.H."/>
            <person name="Xu Z.Y."/>
            <person name="Chen M.L."/>
            <person name="Du X.Y."/>
            <person name="Qiu B.Y."/>
            <person name="Chen P.T."/>
            <person name="Zhang W."/>
            <person name="Slipinski A."/>
            <person name="Escalona H.E."/>
            <person name="Waterhouse R.M."/>
            <person name="Zwick A."/>
            <person name="Pang H."/>
        </authorList>
    </citation>
    <scope>NUCLEOTIDE SEQUENCE [LARGE SCALE GENOMIC DNA]</scope>
    <source>
        <strain evidence="6">SYSU2018</strain>
    </source>
</reference>
<dbReference type="GO" id="GO:0016020">
    <property type="term" value="C:membrane"/>
    <property type="evidence" value="ECO:0007669"/>
    <property type="project" value="UniProtKB-SubCell"/>
</dbReference>
<organism evidence="6 7">
    <name type="scientific">Cryptolaemus montrouzieri</name>
    <dbReference type="NCBI Taxonomy" id="559131"/>
    <lineage>
        <taxon>Eukaryota</taxon>
        <taxon>Metazoa</taxon>
        <taxon>Ecdysozoa</taxon>
        <taxon>Arthropoda</taxon>
        <taxon>Hexapoda</taxon>
        <taxon>Insecta</taxon>
        <taxon>Pterygota</taxon>
        <taxon>Neoptera</taxon>
        <taxon>Endopterygota</taxon>
        <taxon>Coleoptera</taxon>
        <taxon>Polyphaga</taxon>
        <taxon>Cucujiformia</taxon>
        <taxon>Coccinelloidea</taxon>
        <taxon>Coccinellidae</taxon>
        <taxon>Scymninae</taxon>
        <taxon>Scymnini</taxon>
        <taxon>Cryptolaemus</taxon>
    </lineage>
</organism>
<feature type="transmembrane region" description="Helical" evidence="5">
    <location>
        <begin position="162"/>
        <end position="180"/>
    </location>
</feature>
<keyword evidence="2 5" id="KW-0812">Transmembrane</keyword>
<dbReference type="Pfam" id="PF01027">
    <property type="entry name" value="Bax1-I"/>
    <property type="match status" value="1"/>
</dbReference>
<feature type="transmembrane region" description="Helical" evidence="5">
    <location>
        <begin position="223"/>
        <end position="247"/>
    </location>
</feature>
<dbReference type="InterPro" id="IPR006214">
    <property type="entry name" value="Bax_inhibitor_1-related"/>
</dbReference>
<dbReference type="AlphaFoldDB" id="A0ABD2N793"/>
<dbReference type="PANTHER" id="PTHR23291">
    <property type="entry name" value="BAX INHIBITOR-RELATED"/>
    <property type="match status" value="1"/>
</dbReference>
<gene>
    <name evidence="6" type="ORF">HHI36_015973</name>
</gene>
<protein>
    <submittedName>
        <fullName evidence="6">Uncharacterized protein</fullName>
    </submittedName>
</protein>
<comment type="subcellular location">
    <subcellularLocation>
        <location evidence="1">Membrane</location>
        <topology evidence="1">Multi-pass membrane protein</topology>
    </subcellularLocation>
</comment>
<feature type="transmembrane region" description="Helical" evidence="5">
    <location>
        <begin position="74"/>
        <end position="93"/>
    </location>
</feature>
<evidence type="ECO:0000256" key="1">
    <source>
        <dbReference type="ARBA" id="ARBA00004141"/>
    </source>
</evidence>
<feature type="transmembrane region" description="Helical" evidence="5">
    <location>
        <begin position="105"/>
        <end position="126"/>
    </location>
</feature>
<comment type="caution">
    <text evidence="6">The sequence shown here is derived from an EMBL/GenBank/DDBJ whole genome shotgun (WGS) entry which is preliminary data.</text>
</comment>
<accession>A0ABD2N793</accession>
<evidence type="ECO:0000313" key="7">
    <source>
        <dbReference type="Proteomes" id="UP001516400"/>
    </source>
</evidence>
<feature type="transmembrane region" description="Helical" evidence="5">
    <location>
        <begin position="42"/>
        <end position="62"/>
    </location>
</feature>
<dbReference type="PANTHER" id="PTHR23291:SF47">
    <property type="entry name" value="TRANSMEMBRANE BAX INHIBITOR MOTIF CONTAINING 7"/>
    <property type="match status" value="1"/>
</dbReference>
<evidence type="ECO:0000256" key="5">
    <source>
        <dbReference type="RuleBase" id="RU004379"/>
    </source>
</evidence>
<name>A0ABD2N793_9CUCU</name>
<feature type="transmembrane region" description="Helical" evidence="5">
    <location>
        <begin position="186"/>
        <end position="203"/>
    </location>
</feature>
<dbReference type="Proteomes" id="UP001516400">
    <property type="component" value="Unassembled WGS sequence"/>
</dbReference>
<proteinExistence type="inferred from homology"/>
<evidence type="ECO:0000313" key="6">
    <source>
        <dbReference type="EMBL" id="KAL3274592.1"/>
    </source>
</evidence>